<feature type="compositionally biased region" description="Polar residues" evidence="1">
    <location>
        <begin position="132"/>
        <end position="141"/>
    </location>
</feature>
<dbReference type="Gene3D" id="3.30.1370.110">
    <property type="match status" value="1"/>
</dbReference>
<dbReference type="InterPro" id="IPR013899">
    <property type="entry name" value="DUF1771"/>
</dbReference>
<dbReference type="PANTHER" id="PTHR47417:SF1">
    <property type="entry name" value="SMR DOMAIN-CONTAINING PROTEIN YPL199C"/>
    <property type="match status" value="1"/>
</dbReference>
<dbReference type="SUPFAM" id="SSF160443">
    <property type="entry name" value="SMR domain-like"/>
    <property type="match status" value="1"/>
</dbReference>
<dbReference type="Pfam" id="PF08590">
    <property type="entry name" value="DUF1771"/>
    <property type="match status" value="1"/>
</dbReference>
<name>A0A9P3G888_9APHY</name>
<feature type="compositionally biased region" description="Polar residues" evidence="1">
    <location>
        <begin position="104"/>
        <end position="116"/>
    </location>
</feature>
<evidence type="ECO:0000313" key="4">
    <source>
        <dbReference type="Proteomes" id="UP000703269"/>
    </source>
</evidence>
<evidence type="ECO:0000313" key="3">
    <source>
        <dbReference type="EMBL" id="GJE90111.1"/>
    </source>
</evidence>
<proteinExistence type="predicted"/>
<dbReference type="InterPro" id="IPR053020">
    <property type="entry name" value="Smr_domain_protein"/>
</dbReference>
<feature type="domain" description="Smr" evidence="2">
    <location>
        <begin position="286"/>
        <end position="364"/>
    </location>
</feature>
<evidence type="ECO:0000256" key="1">
    <source>
        <dbReference type="SAM" id="MobiDB-lite"/>
    </source>
</evidence>
<keyword evidence="4" id="KW-1185">Reference proteome</keyword>
<dbReference type="Proteomes" id="UP000703269">
    <property type="component" value="Unassembled WGS sequence"/>
</dbReference>
<comment type="caution">
    <text evidence="3">The sequence shown here is derived from an EMBL/GenBank/DDBJ whole genome shotgun (WGS) entry which is preliminary data.</text>
</comment>
<accession>A0A9P3G888</accession>
<dbReference type="PROSITE" id="PS50828">
    <property type="entry name" value="SMR"/>
    <property type="match status" value="1"/>
</dbReference>
<dbReference type="PANTHER" id="PTHR47417">
    <property type="entry name" value="SMR DOMAIN-CONTAINING PROTEIN YPL199C"/>
    <property type="match status" value="1"/>
</dbReference>
<sequence length="389" mass="43202">MEILTAGICCLGYVICCIHPDPSSDDVYPPLLPNEPAQQRWQRPPHTGTHQPRPISPWVLPPPPASNETAQQQQEWPPHTGTLQPRPIAPLALPPPPVSNEPAQQQPQWQPHTGSLQPRPISPWVLPPPPASNETAQQQQEWPPLTGTLQPRHAAQLAPPPPCRHEGRPTGPSVSQPSRGHGDRSEQRRERAQHAHSTRRRRSDLNNADQASAHSARLRARAKAEYRAKEKAKQERRKAEQDGNAPLSEQLWNKVQEHKAEMQRLNAEAAELIFDTNNRDRTPGEVDVHGLHVQEAIKCAKPAVEEAKARGQSELRIIVGKGLHSEGREAKLKPAILKFLQEQQPAGAVKLDPSNSGVIIVNLVNHNRDTANILRPVNLEGGVYDQDPW</sequence>
<organism evidence="3 4">
    <name type="scientific">Phanerochaete sordida</name>
    <dbReference type="NCBI Taxonomy" id="48140"/>
    <lineage>
        <taxon>Eukaryota</taxon>
        <taxon>Fungi</taxon>
        <taxon>Dikarya</taxon>
        <taxon>Basidiomycota</taxon>
        <taxon>Agaricomycotina</taxon>
        <taxon>Agaricomycetes</taxon>
        <taxon>Polyporales</taxon>
        <taxon>Phanerochaetaceae</taxon>
        <taxon>Phanerochaete</taxon>
    </lineage>
</organism>
<dbReference type="Pfam" id="PF01713">
    <property type="entry name" value="Smr"/>
    <property type="match status" value="1"/>
</dbReference>
<dbReference type="InterPro" id="IPR036063">
    <property type="entry name" value="Smr_dom_sf"/>
</dbReference>
<reference evidence="3 4" key="1">
    <citation type="submission" date="2021-08" db="EMBL/GenBank/DDBJ databases">
        <title>Draft Genome Sequence of Phanerochaete sordida strain YK-624.</title>
        <authorList>
            <person name="Mori T."/>
            <person name="Dohra H."/>
            <person name="Suzuki T."/>
            <person name="Kawagishi H."/>
            <person name="Hirai H."/>
        </authorList>
    </citation>
    <scope>NUCLEOTIDE SEQUENCE [LARGE SCALE GENOMIC DNA]</scope>
    <source>
        <strain evidence="3 4">YK-624</strain>
    </source>
</reference>
<dbReference type="SMART" id="SM00463">
    <property type="entry name" value="SMR"/>
    <property type="match status" value="1"/>
</dbReference>
<feature type="compositionally biased region" description="Basic and acidic residues" evidence="1">
    <location>
        <begin position="222"/>
        <end position="241"/>
    </location>
</feature>
<gene>
    <name evidence="3" type="ORF">PsYK624_062340</name>
</gene>
<feature type="region of interest" description="Disordered" evidence="1">
    <location>
        <begin position="28"/>
        <end position="250"/>
    </location>
</feature>
<dbReference type="OrthoDB" id="3231855at2759"/>
<dbReference type="EMBL" id="BPQB01000015">
    <property type="protein sequence ID" value="GJE90111.1"/>
    <property type="molecule type" value="Genomic_DNA"/>
</dbReference>
<dbReference type="AlphaFoldDB" id="A0A9P3G888"/>
<feature type="compositionally biased region" description="Basic and acidic residues" evidence="1">
    <location>
        <begin position="180"/>
        <end position="193"/>
    </location>
</feature>
<dbReference type="InterPro" id="IPR002625">
    <property type="entry name" value="Smr_dom"/>
</dbReference>
<feature type="compositionally biased region" description="Polar residues" evidence="1">
    <location>
        <begin position="66"/>
        <end position="75"/>
    </location>
</feature>
<evidence type="ECO:0000259" key="2">
    <source>
        <dbReference type="PROSITE" id="PS50828"/>
    </source>
</evidence>
<protein>
    <recommendedName>
        <fullName evidence="2">Smr domain-containing protein</fullName>
    </recommendedName>
</protein>